<dbReference type="HAMAP" id="MF_04025">
    <property type="entry name" value="HSV_CVC2"/>
    <property type="match status" value="1"/>
</dbReference>
<dbReference type="InterPro" id="IPR002493">
    <property type="entry name" value="Herpes_UL25"/>
</dbReference>
<organism evidence="7">
    <name type="scientific">Epstein-Barr virus (strain GD1)</name>
    <name type="common">HHV-4</name>
    <name type="synonym">Human gammaherpesvirus 4</name>
    <dbReference type="NCBI Taxonomy" id="10376"/>
    <lineage>
        <taxon>Viruses</taxon>
        <taxon>Duplodnaviria</taxon>
        <taxon>Heunggongvirae</taxon>
        <taxon>Peploviricota</taxon>
        <taxon>Herviviricetes</taxon>
        <taxon>Herpesvirales</taxon>
        <taxon>Orthoherpesviridae</taxon>
        <taxon>Gammaherpesvirinae</taxon>
        <taxon>Lymphocryptovirus</taxon>
        <taxon>Lymphocryptovirus humangamma4</taxon>
    </lineage>
</organism>
<keyword evidence="2" id="KW-1048">Host nucleus</keyword>
<keyword evidence="3" id="KW-1188">Viral release from host cell</keyword>
<evidence type="ECO:0000256" key="4">
    <source>
        <dbReference type="ARBA" id="ARBA00022844"/>
    </source>
</evidence>
<evidence type="ECO:0000256" key="6">
    <source>
        <dbReference type="SAM" id="MobiDB-lite"/>
    </source>
</evidence>
<dbReference type="Pfam" id="PF01499">
    <property type="entry name" value="Herpes_UL25"/>
    <property type="match status" value="1"/>
</dbReference>
<dbReference type="GO" id="GO:0019072">
    <property type="term" value="P:viral genome packaging"/>
    <property type="evidence" value="ECO:0007669"/>
    <property type="project" value="InterPro"/>
</dbReference>
<evidence type="ECO:0000256" key="2">
    <source>
        <dbReference type="ARBA" id="ARBA00022562"/>
    </source>
</evidence>
<reference evidence="7" key="1">
    <citation type="journal article" date="2016" name="Oncotarget">
        <title>Genome-wide analysis of Epstein-Barr virus (EBV) isolated from EBV-associated gastric carcinoma (EBVaGC).</title>
        <authorList>
            <person name="Liu Y."/>
            <person name="Yang W."/>
            <person name="Pan Y."/>
            <person name="Ji J."/>
            <person name="Lu Z."/>
            <person name="Ke Y."/>
        </authorList>
    </citation>
    <scope>NUCLEOTIDE SEQUENCE</scope>
    <source>
        <strain evidence="7">EBVaGC2</strain>
    </source>
</reference>
<proteinExistence type="inferred from homology"/>
<gene>
    <name evidence="7" type="primary">BVRF1</name>
</gene>
<evidence type="ECO:0000256" key="3">
    <source>
        <dbReference type="ARBA" id="ARBA00022612"/>
    </source>
</evidence>
<dbReference type="GO" id="GO:0019028">
    <property type="term" value="C:viral capsid"/>
    <property type="evidence" value="ECO:0007669"/>
    <property type="project" value="UniProtKB-KW"/>
</dbReference>
<evidence type="ECO:0000256" key="1">
    <source>
        <dbReference type="ARBA" id="ARBA00022561"/>
    </source>
</evidence>
<keyword evidence="4" id="KW-0946">Virion</keyword>
<keyword evidence="5" id="KW-0231">Viral genome packaging</keyword>
<protein>
    <submittedName>
        <fullName evidence="7">BVRF1</fullName>
    </submittedName>
</protein>
<organismHost>
    <name type="scientific">Homo sapiens</name>
    <name type="common">Human</name>
    <dbReference type="NCBI Taxonomy" id="9606"/>
</organismHost>
<dbReference type="EMBL" id="KT273943">
    <property type="protein sequence ID" value="ALV82857.1"/>
    <property type="molecule type" value="Genomic_DNA"/>
</dbReference>
<evidence type="ECO:0000256" key="5">
    <source>
        <dbReference type="ARBA" id="ARBA00023219"/>
    </source>
</evidence>
<sequence>MALSGHVLIDPARLPRDTGPELMWAPSLRNSLRVSPEALELAEREAERARSERWDRCAQVLKNRLLRVELDGIMRDHLARAEEIRQDLDAVVAFSDGLESMQVRSPSTGGRSAPAPPSPSPAQPFTRLTGNAQYAVSISPTDPPLMVAGSLAQTLLGNLYGNINQWVPSFGPWYRTMSANAMQRRVFPKQLRGNLNFTNSVSLKLMTEVVAVLEGTTQDFFSDVRHLPDLQASLILSVAYLLLQGGSSHQQRPLPASREELLELGPESLEKIIADLKAKSPGGNFMILTSGNKEARQSIAPLNRQAAYPPGTFADNKIYNLFVGAGLLPTTAALNVPGAAGRDRDLVYRIANQIFGEDVPPFSSHQWNLRVGLAALEALMLVYTLCETANLAEAATRRLHLSSLLPQAMQRRKPAMASAGMPGAYPVQTLFRHGELFRFIWAHYVRPTVAADPQASISSLFPGLVLLALELKLMDGQAPSHYAINLTGQKFDTLFEIINQKLLFHDPAAMLAARTQLRLAFEDGVGVALGRPSPMLAAREILERQFSASDDYDRLYFLTLGYLASPVAPS</sequence>
<feature type="region of interest" description="Disordered" evidence="6">
    <location>
        <begin position="102"/>
        <end position="123"/>
    </location>
</feature>
<name>A0A0U3TYB7_EBVG</name>
<accession>A0A0U3TYB7</accession>
<keyword evidence="1" id="KW-0167">Capsid protein</keyword>
<evidence type="ECO:0000313" key="7">
    <source>
        <dbReference type="EMBL" id="ALV82857.1"/>
    </source>
</evidence>